<organism evidence="6 7">
    <name type="scientific">Candidatus Nitrobium versatile</name>
    <dbReference type="NCBI Taxonomy" id="2884831"/>
    <lineage>
        <taxon>Bacteria</taxon>
        <taxon>Pseudomonadati</taxon>
        <taxon>Nitrospirota</taxon>
        <taxon>Nitrospiria</taxon>
        <taxon>Nitrospirales</taxon>
        <taxon>Nitrospiraceae</taxon>
        <taxon>Candidatus Nitrobium</taxon>
    </lineage>
</organism>
<keyword evidence="1" id="KW-0004">4Fe-4S</keyword>
<dbReference type="InterPro" id="IPR024264">
    <property type="entry name" value="DUF3786"/>
</dbReference>
<dbReference type="AlphaFoldDB" id="A0A953JAZ7"/>
<keyword evidence="4" id="KW-0411">Iron-sulfur</keyword>
<keyword evidence="3" id="KW-0408">Iron</keyword>
<reference evidence="6" key="2">
    <citation type="submission" date="2021-08" db="EMBL/GenBank/DDBJ databases">
        <authorList>
            <person name="Dalcin Martins P."/>
        </authorList>
    </citation>
    <scope>NUCLEOTIDE SEQUENCE</scope>
    <source>
        <strain evidence="6">MAG_39</strain>
    </source>
</reference>
<evidence type="ECO:0000256" key="3">
    <source>
        <dbReference type="ARBA" id="ARBA00023004"/>
    </source>
</evidence>
<dbReference type="GO" id="GO:0051539">
    <property type="term" value="F:4 iron, 4 sulfur cluster binding"/>
    <property type="evidence" value="ECO:0007669"/>
    <property type="project" value="UniProtKB-KW"/>
</dbReference>
<sequence length="261" mass="29316">MSPLELYKKLPRKNCGKCAQKACMPFALAVISGDADAGECPCLSEEGAEEIRGSLSRSAQPDWREELILKLREEVGKIHFEEIAADLGGTLRGDSLILNCLGREFSITPRGEISTRGHLTPWMKILLLHYIRTSGKGNLTGKWISYGEMKCGMVKASAFQREAEDPLRELFDRDTARVAAVMEKLGAGRRDDFPTGHAWLLFLLPKMPVVILYWPPEEEFPSKVKVLFDSTADRFLDVESIIFLVEGLIKNIENNLFLDKE</sequence>
<accession>A0A953JAZ7</accession>
<evidence type="ECO:0000259" key="5">
    <source>
        <dbReference type="PROSITE" id="PS51656"/>
    </source>
</evidence>
<dbReference type="PROSITE" id="PS51656">
    <property type="entry name" value="4FE4S"/>
    <property type="match status" value="1"/>
</dbReference>
<dbReference type="Pfam" id="PF12654">
    <property type="entry name" value="DUF3786"/>
    <property type="match status" value="1"/>
</dbReference>
<evidence type="ECO:0000256" key="1">
    <source>
        <dbReference type="ARBA" id="ARBA00022485"/>
    </source>
</evidence>
<dbReference type="Proteomes" id="UP000705867">
    <property type="component" value="Unassembled WGS sequence"/>
</dbReference>
<evidence type="ECO:0000313" key="7">
    <source>
        <dbReference type="Proteomes" id="UP000705867"/>
    </source>
</evidence>
<evidence type="ECO:0000256" key="4">
    <source>
        <dbReference type="ARBA" id="ARBA00023014"/>
    </source>
</evidence>
<evidence type="ECO:0000256" key="2">
    <source>
        <dbReference type="ARBA" id="ARBA00022723"/>
    </source>
</evidence>
<feature type="domain" description="4Fe-4S" evidence="5">
    <location>
        <begin position="1"/>
        <end position="57"/>
    </location>
</feature>
<dbReference type="InterPro" id="IPR007202">
    <property type="entry name" value="4Fe-4S_dom"/>
</dbReference>
<dbReference type="Gene3D" id="3.20.20.20">
    <property type="entry name" value="Dihydropteroate synthase-like"/>
    <property type="match status" value="1"/>
</dbReference>
<comment type="caution">
    <text evidence="6">The sequence shown here is derived from an EMBL/GenBank/DDBJ whole genome shotgun (WGS) entry which is preliminary data.</text>
</comment>
<protein>
    <submittedName>
        <fullName evidence="6">DUF3786 domain-containing protein</fullName>
    </submittedName>
</protein>
<dbReference type="EMBL" id="JAIOIV010000082">
    <property type="protein sequence ID" value="MBZ0156622.1"/>
    <property type="molecule type" value="Genomic_DNA"/>
</dbReference>
<proteinExistence type="predicted"/>
<dbReference type="InterPro" id="IPR011005">
    <property type="entry name" value="Dihydropteroate_synth-like_sf"/>
</dbReference>
<keyword evidence="2" id="KW-0479">Metal-binding</keyword>
<dbReference type="Pfam" id="PF04060">
    <property type="entry name" value="FeS"/>
    <property type="match status" value="1"/>
</dbReference>
<gene>
    <name evidence="6" type="ORF">K8I29_10510</name>
</gene>
<name>A0A953JAZ7_9BACT</name>
<evidence type="ECO:0000313" key="6">
    <source>
        <dbReference type="EMBL" id="MBZ0156622.1"/>
    </source>
</evidence>
<reference evidence="6" key="1">
    <citation type="journal article" date="2021" name="bioRxiv">
        <title>Unraveling nitrogen, sulfur and carbon metabolic pathways and microbial community transcriptional responses to substrate deprivation and toxicity stresses in a bioreactor mimicking anoxic brackish coastal sediment conditions.</title>
        <authorList>
            <person name="Martins P.D."/>
            <person name="Echeveste M.J."/>
            <person name="Arshad A."/>
            <person name="Kurth J."/>
            <person name="Ouboter H."/>
            <person name="Jetten M.S.M."/>
            <person name="Welte C.U."/>
        </authorList>
    </citation>
    <scope>NUCLEOTIDE SEQUENCE</scope>
    <source>
        <strain evidence="6">MAG_39</strain>
    </source>
</reference>
<dbReference type="GO" id="GO:0046872">
    <property type="term" value="F:metal ion binding"/>
    <property type="evidence" value="ECO:0007669"/>
    <property type="project" value="UniProtKB-KW"/>
</dbReference>